<evidence type="ECO:0000313" key="5">
    <source>
        <dbReference type="Proteomes" id="UP000696931"/>
    </source>
</evidence>
<protein>
    <recommendedName>
        <fullName evidence="1">Molybdenum cofactor biosynthesis protein B</fullName>
    </recommendedName>
</protein>
<dbReference type="NCBIfam" id="TIGR00177">
    <property type="entry name" value="molyb_syn"/>
    <property type="match status" value="1"/>
</dbReference>
<dbReference type="PANTHER" id="PTHR43232:SF2">
    <property type="entry name" value="MOLYBDENUM COFACTOR BIOSYNTHESIS PROTEIN B"/>
    <property type="match status" value="1"/>
</dbReference>
<proteinExistence type="predicted"/>
<dbReference type="AlphaFoldDB" id="A0A933SFH1"/>
<dbReference type="EMBL" id="JACRIW010000121">
    <property type="protein sequence ID" value="MBI5171172.1"/>
    <property type="molecule type" value="Genomic_DNA"/>
</dbReference>
<sequence length="206" mass="21490">MPARKGGGGSGGAGPREPREPRGAGGARSRPSLRVVRSGEHRPHGAPRPVGVAIVTVSDTRGPHDDGSGARAHEMFEHAGHEVVQRAWVRDEIPAIRKAVRALLKRADVDVVLVTGGTGVAPRDVTPEALAPLFTRELPGFGELFRAKSVAQIGAAAWLSRATAGVAAGRLLVLLPGSTPAVELALESLLLPELAHAVRLLGRFQP</sequence>
<dbReference type="GO" id="GO:0006777">
    <property type="term" value="P:Mo-molybdopterin cofactor biosynthetic process"/>
    <property type="evidence" value="ECO:0007669"/>
    <property type="project" value="InterPro"/>
</dbReference>
<evidence type="ECO:0000259" key="3">
    <source>
        <dbReference type="SMART" id="SM00852"/>
    </source>
</evidence>
<feature type="region of interest" description="Disordered" evidence="2">
    <location>
        <begin position="1"/>
        <end position="48"/>
    </location>
</feature>
<evidence type="ECO:0000256" key="2">
    <source>
        <dbReference type="SAM" id="MobiDB-lite"/>
    </source>
</evidence>
<accession>A0A933SFH1</accession>
<evidence type="ECO:0000256" key="1">
    <source>
        <dbReference type="ARBA" id="ARBA00015262"/>
    </source>
</evidence>
<dbReference type="PANTHER" id="PTHR43232">
    <property type="entry name" value="MOLYBDENUM COFACTOR BIOSYNTHESIS PROTEIN B"/>
    <property type="match status" value="1"/>
</dbReference>
<name>A0A933SFH1_UNCEI</name>
<feature type="domain" description="MoaB/Mog" evidence="3">
    <location>
        <begin position="53"/>
        <end position="197"/>
    </location>
</feature>
<dbReference type="GO" id="GO:0005829">
    <property type="term" value="C:cytosol"/>
    <property type="evidence" value="ECO:0007669"/>
    <property type="project" value="TreeGrafter"/>
</dbReference>
<dbReference type="InterPro" id="IPR012245">
    <property type="entry name" value="MoaB"/>
</dbReference>
<dbReference type="Proteomes" id="UP000696931">
    <property type="component" value="Unassembled WGS sequence"/>
</dbReference>
<evidence type="ECO:0000313" key="4">
    <source>
        <dbReference type="EMBL" id="MBI5171172.1"/>
    </source>
</evidence>
<dbReference type="SUPFAM" id="SSF53218">
    <property type="entry name" value="Molybdenum cofactor biosynthesis proteins"/>
    <property type="match status" value="1"/>
</dbReference>
<dbReference type="Pfam" id="PF00994">
    <property type="entry name" value="MoCF_biosynth"/>
    <property type="match status" value="1"/>
</dbReference>
<reference evidence="4" key="1">
    <citation type="submission" date="2020-07" db="EMBL/GenBank/DDBJ databases">
        <title>Huge and variable diversity of episymbiotic CPR bacteria and DPANN archaea in groundwater ecosystems.</title>
        <authorList>
            <person name="He C.Y."/>
            <person name="Keren R."/>
            <person name="Whittaker M."/>
            <person name="Farag I.F."/>
            <person name="Doudna J."/>
            <person name="Cate J.H.D."/>
            <person name="Banfield J.F."/>
        </authorList>
    </citation>
    <scope>NUCLEOTIDE SEQUENCE</scope>
    <source>
        <strain evidence="4">NC_groundwater_1813_Pr3_B-0.1um_71_17</strain>
    </source>
</reference>
<comment type="caution">
    <text evidence="4">The sequence shown here is derived from an EMBL/GenBank/DDBJ whole genome shotgun (WGS) entry which is preliminary data.</text>
</comment>
<gene>
    <name evidence="4" type="ORF">HZA61_16920</name>
</gene>
<dbReference type="CDD" id="cd00886">
    <property type="entry name" value="MogA_MoaB"/>
    <property type="match status" value="1"/>
</dbReference>
<dbReference type="Gene3D" id="3.40.980.10">
    <property type="entry name" value="MoaB/Mog-like domain"/>
    <property type="match status" value="1"/>
</dbReference>
<dbReference type="InterPro" id="IPR036425">
    <property type="entry name" value="MoaB/Mog-like_dom_sf"/>
</dbReference>
<dbReference type="SMART" id="SM00852">
    <property type="entry name" value="MoCF_biosynth"/>
    <property type="match status" value="1"/>
</dbReference>
<dbReference type="InterPro" id="IPR001453">
    <property type="entry name" value="MoaB/Mog_dom"/>
</dbReference>
<organism evidence="4 5">
    <name type="scientific">Eiseniibacteriota bacterium</name>
    <dbReference type="NCBI Taxonomy" id="2212470"/>
    <lineage>
        <taxon>Bacteria</taxon>
        <taxon>Candidatus Eiseniibacteriota</taxon>
    </lineage>
</organism>
<feature type="compositionally biased region" description="Gly residues" evidence="2">
    <location>
        <begin position="1"/>
        <end position="14"/>
    </location>
</feature>